<evidence type="ECO:0000256" key="4">
    <source>
        <dbReference type="ARBA" id="ARBA00022801"/>
    </source>
</evidence>
<dbReference type="PIRSF" id="PIRSF000903">
    <property type="entry name" value="B5n-ttraPtase_sm"/>
    <property type="match status" value="1"/>
</dbReference>
<evidence type="ECO:0000313" key="10">
    <source>
        <dbReference type="EMBL" id="MCD2165776.1"/>
    </source>
</evidence>
<protein>
    <recommendedName>
        <fullName evidence="3">bis(5'-nucleosyl)-tetraphosphatase (symmetrical)</fullName>
        <ecNumber evidence="3">3.6.1.41</ecNumber>
    </recommendedName>
    <alternativeName>
        <fullName evidence="6">Ap4A hydrolase</fullName>
    </alternativeName>
    <alternativeName>
        <fullName evidence="5">Diadenosine 5',5'''-P1,P4-tetraphosphate pyrophosphohydrolase</fullName>
    </alternativeName>
    <alternativeName>
        <fullName evidence="7">Diadenosine tetraphosphatase</fullName>
    </alternativeName>
</protein>
<dbReference type="NCBIfam" id="NF001204">
    <property type="entry name" value="PRK00166.1"/>
    <property type="match status" value="1"/>
</dbReference>
<dbReference type="RefSeq" id="WP_230774813.1">
    <property type="nucleotide sequence ID" value="NZ_JAJNCT010000010.1"/>
</dbReference>
<dbReference type="CDD" id="cd07422">
    <property type="entry name" value="MPP_ApaH"/>
    <property type="match status" value="1"/>
</dbReference>
<evidence type="ECO:0000313" key="11">
    <source>
        <dbReference type="Proteomes" id="UP001199260"/>
    </source>
</evidence>
<dbReference type="GO" id="GO:0008803">
    <property type="term" value="F:bis(5'-nucleosyl)-tetraphosphatase (symmetrical) activity"/>
    <property type="evidence" value="ECO:0007669"/>
    <property type="project" value="UniProtKB-EC"/>
</dbReference>
<dbReference type="AlphaFoldDB" id="A0AAW4XWG6"/>
<dbReference type="EC" id="3.6.1.41" evidence="3"/>
<comment type="catalytic activity">
    <reaction evidence="8">
        <text>P(1),P(4)-bis(5'-adenosyl) tetraphosphate + H2O = 2 ADP + 2 H(+)</text>
        <dbReference type="Rhea" id="RHEA:24252"/>
        <dbReference type="ChEBI" id="CHEBI:15377"/>
        <dbReference type="ChEBI" id="CHEBI:15378"/>
        <dbReference type="ChEBI" id="CHEBI:58141"/>
        <dbReference type="ChEBI" id="CHEBI:456216"/>
        <dbReference type="EC" id="3.6.1.41"/>
    </reaction>
</comment>
<evidence type="ECO:0000256" key="1">
    <source>
        <dbReference type="ARBA" id="ARBA00003413"/>
    </source>
</evidence>
<dbReference type="PANTHER" id="PTHR40942">
    <property type="match status" value="1"/>
</dbReference>
<evidence type="ECO:0000256" key="3">
    <source>
        <dbReference type="ARBA" id="ARBA00012506"/>
    </source>
</evidence>
<dbReference type="EMBL" id="JAJNCT010000010">
    <property type="protein sequence ID" value="MCD2165776.1"/>
    <property type="molecule type" value="Genomic_DNA"/>
</dbReference>
<comment type="similarity">
    <text evidence="2">Belongs to the Ap4A hydrolase family.</text>
</comment>
<evidence type="ECO:0000256" key="8">
    <source>
        <dbReference type="ARBA" id="ARBA00049417"/>
    </source>
</evidence>
<evidence type="ECO:0000256" key="7">
    <source>
        <dbReference type="ARBA" id="ARBA00033210"/>
    </source>
</evidence>
<dbReference type="Gene3D" id="3.60.21.10">
    <property type="match status" value="1"/>
</dbReference>
<dbReference type="InterPro" id="IPR029052">
    <property type="entry name" value="Metallo-depent_PP-like"/>
</dbReference>
<feature type="domain" description="Calcineurin-like phosphoesterase" evidence="9">
    <location>
        <begin position="1"/>
        <end position="143"/>
    </location>
</feature>
<dbReference type="NCBIfam" id="TIGR00668">
    <property type="entry name" value="apaH"/>
    <property type="match status" value="1"/>
</dbReference>
<dbReference type="SUPFAM" id="SSF56300">
    <property type="entry name" value="Metallo-dependent phosphatases"/>
    <property type="match status" value="1"/>
</dbReference>
<evidence type="ECO:0000259" key="9">
    <source>
        <dbReference type="Pfam" id="PF00149"/>
    </source>
</evidence>
<sequence length="280" mass="30713">MSLYCIGDIQGCDSALGRLLTKIDFSPSRDTVYLLGDLVNRGPESAQTLRRCIASDGSILALLGNHDLHLLAAAHGRRKFSRRDTLLEVLQAPDAAQLLEWVRQQPLARTHTLGGEQLLMVHAGVHRSWDAADTLRYAAEVEAVLRSDALTSFLHAMYGNTPAQWDPQLSGMERLRMITNVLTRMRFCHADGSLDFESTESLAEAPEGLTAWFDLPGRATANTTIAFGHWSTLGDLQRPHLLALDTGCVWGGCLSAVRFGTALAERELIHVDCEQAQQPG</sequence>
<organism evidence="10 11">
    <name type="scientific">Comamonas koreensis</name>
    <dbReference type="NCBI Taxonomy" id="160825"/>
    <lineage>
        <taxon>Bacteria</taxon>
        <taxon>Pseudomonadati</taxon>
        <taxon>Pseudomonadota</taxon>
        <taxon>Betaproteobacteria</taxon>
        <taxon>Burkholderiales</taxon>
        <taxon>Comamonadaceae</taxon>
        <taxon>Comamonas</taxon>
    </lineage>
</organism>
<evidence type="ECO:0000256" key="5">
    <source>
        <dbReference type="ARBA" id="ARBA00031248"/>
    </source>
</evidence>
<gene>
    <name evidence="10" type="ORF">LPW39_11570</name>
</gene>
<accession>A0AAW4XWG6</accession>
<keyword evidence="11" id="KW-1185">Reference proteome</keyword>
<dbReference type="InterPro" id="IPR004617">
    <property type="entry name" value="ApaH"/>
</dbReference>
<keyword evidence="4 10" id="KW-0378">Hydrolase</keyword>
<name>A0AAW4XWG6_9BURK</name>
<evidence type="ECO:0000256" key="2">
    <source>
        <dbReference type="ARBA" id="ARBA00005419"/>
    </source>
</evidence>
<proteinExistence type="inferred from homology"/>
<reference evidence="10 11" key="1">
    <citation type="submission" date="2021-11" db="EMBL/GenBank/DDBJ databases">
        <title>Genome sequence.</title>
        <authorList>
            <person name="Sun Q."/>
        </authorList>
    </citation>
    <scope>NUCLEOTIDE SEQUENCE [LARGE SCALE GENOMIC DNA]</scope>
    <source>
        <strain evidence="10 11">KCTC 12005</strain>
    </source>
</reference>
<dbReference type="PANTHER" id="PTHR40942:SF4">
    <property type="entry name" value="CYTOCHROME C5"/>
    <property type="match status" value="1"/>
</dbReference>
<dbReference type="Pfam" id="PF00149">
    <property type="entry name" value="Metallophos"/>
    <property type="match status" value="1"/>
</dbReference>
<evidence type="ECO:0000256" key="6">
    <source>
        <dbReference type="ARBA" id="ARBA00032248"/>
    </source>
</evidence>
<comment type="function">
    <text evidence="1">Hydrolyzes diadenosine 5',5'''-P1,P4-tetraphosphate to yield ADP.</text>
</comment>
<comment type="caution">
    <text evidence="10">The sequence shown here is derived from an EMBL/GenBank/DDBJ whole genome shotgun (WGS) entry which is preliminary data.</text>
</comment>
<dbReference type="InterPro" id="IPR004843">
    <property type="entry name" value="Calcineurin-like_PHP"/>
</dbReference>
<dbReference type="Proteomes" id="UP001199260">
    <property type="component" value="Unassembled WGS sequence"/>
</dbReference>